<evidence type="ECO:0000256" key="2">
    <source>
        <dbReference type="PROSITE-ProRule" id="PRU01091"/>
    </source>
</evidence>
<protein>
    <submittedName>
        <fullName evidence="4">Helix-turn-helix domain-containing protein</fullName>
    </submittedName>
</protein>
<evidence type="ECO:0000259" key="3">
    <source>
        <dbReference type="PROSITE" id="PS51755"/>
    </source>
</evidence>
<gene>
    <name evidence="4" type="ORF">KUA55_08375</name>
</gene>
<keyword evidence="1 2" id="KW-0238">DNA-binding</keyword>
<dbReference type="RefSeq" id="WP_218325749.1">
    <property type="nucleotide sequence ID" value="NZ_JAHUZB010000003.1"/>
</dbReference>
<evidence type="ECO:0000313" key="4">
    <source>
        <dbReference type="EMBL" id="MBV7390692.1"/>
    </source>
</evidence>
<evidence type="ECO:0000256" key="1">
    <source>
        <dbReference type="ARBA" id="ARBA00023125"/>
    </source>
</evidence>
<dbReference type="Proteomes" id="UP000774130">
    <property type="component" value="Unassembled WGS sequence"/>
</dbReference>
<accession>A0ABS6TCS3</accession>
<dbReference type="PROSITE" id="PS51755">
    <property type="entry name" value="OMPR_PHOB"/>
    <property type="match status" value="1"/>
</dbReference>
<dbReference type="InterPro" id="IPR001867">
    <property type="entry name" value="OmpR/PhoB-type_DNA-bd"/>
</dbReference>
<comment type="caution">
    <text evidence="4">The sequence shown here is derived from an EMBL/GenBank/DDBJ whole genome shotgun (WGS) entry which is preliminary data.</text>
</comment>
<evidence type="ECO:0000313" key="5">
    <source>
        <dbReference type="Proteomes" id="UP000774130"/>
    </source>
</evidence>
<keyword evidence="5" id="KW-1185">Reference proteome</keyword>
<dbReference type="EMBL" id="JAHUZB010000003">
    <property type="protein sequence ID" value="MBV7390692.1"/>
    <property type="molecule type" value="Genomic_DNA"/>
</dbReference>
<proteinExistence type="predicted"/>
<dbReference type="Pfam" id="PF00486">
    <property type="entry name" value="Trans_reg_C"/>
    <property type="match status" value="1"/>
</dbReference>
<name>A0ABS6TCS3_9ENTE</name>
<sequence length="137" mass="15834">MKIVKNINQKNIIIIHLSENNQGDSEVLTGATYLSPTASLENIRETLCLEEEIPKEAFRQESLLEKLVLTKREFRVLQELIEADGRPLSQEELCRLVWDKAVLNASIKCQLSTLIRKLRDKMDHAGFCQRQTKNRSR</sequence>
<reference evidence="4 5" key="1">
    <citation type="submission" date="2021-06" db="EMBL/GenBank/DDBJ databases">
        <title>Enterococcus alishanensis sp. nov., a novel lactic acid bacterium isolated from fresh coffee beans.</title>
        <authorList>
            <person name="Chen Y.-S."/>
        </authorList>
    </citation>
    <scope>NUCLEOTIDE SEQUENCE [LARGE SCALE GENOMIC DNA]</scope>
    <source>
        <strain evidence="4 5">ALS3</strain>
    </source>
</reference>
<feature type="DNA-binding region" description="OmpR/PhoB-type" evidence="2">
    <location>
        <begin position="35"/>
        <end position="137"/>
    </location>
</feature>
<organism evidence="4 5">
    <name type="scientific">Enterococcus alishanensis</name>
    <dbReference type="NCBI Taxonomy" id="1303817"/>
    <lineage>
        <taxon>Bacteria</taxon>
        <taxon>Bacillati</taxon>
        <taxon>Bacillota</taxon>
        <taxon>Bacilli</taxon>
        <taxon>Lactobacillales</taxon>
        <taxon>Enterococcaceae</taxon>
        <taxon>Enterococcus</taxon>
    </lineage>
</organism>
<feature type="domain" description="OmpR/PhoB-type" evidence="3">
    <location>
        <begin position="35"/>
        <end position="137"/>
    </location>
</feature>